<comment type="caution">
    <text evidence="3">The sequence shown here is derived from an EMBL/GenBank/DDBJ whole genome shotgun (WGS) entry which is preliminary data.</text>
</comment>
<dbReference type="AlphaFoldDB" id="A0A1F6PEN5"/>
<gene>
    <name evidence="3" type="ORF">A2538_04355</name>
</gene>
<dbReference type="STRING" id="1798709.A2538_04355"/>
<dbReference type="Proteomes" id="UP000178254">
    <property type="component" value="Unassembled WGS sequence"/>
</dbReference>
<protein>
    <recommendedName>
        <fullName evidence="2">CxxC-x17-CxxC domain-containing protein</fullName>
    </recommendedName>
</protein>
<feature type="region of interest" description="Disordered" evidence="1">
    <location>
        <begin position="79"/>
        <end position="110"/>
    </location>
</feature>
<reference evidence="3 4" key="1">
    <citation type="journal article" date="2016" name="Nat. Commun.">
        <title>Thousands of microbial genomes shed light on interconnected biogeochemical processes in an aquifer system.</title>
        <authorList>
            <person name="Anantharaman K."/>
            <person name="Brown C.T."/>
            <person name="Hug L.A."/>
            <person name="Sharon I."/>
            <person name="Castelle C.J."/>
            <person name="Probst A.J."/>
            <person name="Thomas B.C."/>
            <person name="Singh A."/>
            <person name="Wilkins M.J."/>
            <person name="Karaoz U."/>
            <person name="Brodie E.L."/>
            <person name="Williams K.H."/>
            <person name="Hubbard S.S."/>
            <person name="Banfield J.F."/>
        </authorList>
    </citation>
    <scope>NUCLEOTIDE SEQUENCE [LARGE SCALE GENOMIC DNA]</scope>
</reference>
<evidence type="ECO:0000313" key="3">
    <source>
        <dbReference type="EMBL" id="OGH94635.1"/>
    </source>
</evidence>
<evidence type="ECO:0000313" key="4">
    <source>
        <dbReference type="Proteomes" id="UP000178254"/>
    </source>
</evidence>
<evidence type="ECO:0000259" key="2">
    <source>
        <dbReference type="Pfam" id="PF23477"/>
    </source>
</evidence>
<dbReference type="EMBL" id="MFRE01000006">
    <property type="protein sequence ID" value="OGH94635.1"/>
    <property type="molecule type" value="Genomic_DNA"/>
</dbReference>
<evidence type="ECO:0000256" key="1">
    <source>
        <dbReference type="SAM" id="MobiDB-lite"/>
    </source>
</evidence>
<feature type="compositionally biased region" description="Gly residues" evidence="1">
    <location>
        <begin position="10"/>
        <end position="29"/>
    </location>
</feature>
<accession>A0A1F6PEN5</accession>
<organism evidence="3 4">
    <name type="scientific">Candidatus Magasanikbacteria bacterium RIFOXYD2_FULL_41_14</name>
    <dbReference type="NCBI Taxonomy" id="1798709"/>
    <lineage>
        <taxon>Bacteria</taxon>
        <taxon>Candidatus Magasanikiibacteriota</taxon>
    </lineage>
</organism>
<feature type="compositionally biased region" description="Basic and acidic residues" evidence="1">
    <location>
        <begin position="159"/>
        <end position="169"/>
    </location>
</feature>
<feature type="compositionally biased region" description="Low complexity" evidence="1">
    <location>
        <begin position="93"/>
        <end position="109"/>
    </location>
</feature>
<feature type="domain" description="CxxC-x17-CxxC" evidence="2">
    <location>
        <begin position="37"/>
        <end position="71"/>
    </location>
</feature>
<feature type="region of interest" description="Disordered" evidence="1">
    <location>
        <begin position="137"/>
        <end position="178"/>
    </location>
</feature>
<dbReference type="NCBIfam" id="TIGR04272">
    <property type="entry name" value="cxxc_cxxc_Mbark"/>
    <property type="match status" value="1"/>
</dbReference>
<sequence>MGNFNKFNKGSGGGRSFGGRPKFGGGGRFGDSDSAPRQMHDATCSKCGQNCQVPFKPNGSRPIFCSNCFKNEGAPTPSRFAPKSFNNFSKPQSSIGSSVSNSGGNNSGITRDQFDTLISKLDKIINLMSGDKHSNIEVPAEDDFEGLSLGQKVTKKTVKNAEKNKESGKKSKSKGKKK</sequence>
<proteinExistence type="predicted"/>
<dbReference type="InterPro" id="IPR026363">
    <property type="entry name" value="CxxC-x17-CxxC_dom"/>
</dbReference>
<name>A0A1F6PEN5_9BACT</name>
<dbReference type="Pfam" id="PF23477">
    <property type="entry name" value="zf_Tbcl_2"/>
    <property type="match status" value="1"/>
</dbReference>
<feature type="region of interest" description="Disordered" evidence="1">
    <location>
        <begin position="1"/>
        <end position="42"/>
    </location>
</feature>